<dbReference type="Proteomes" id="UP000067689">
    <property type="component" value="Chromosome"/>
</dbReference>
<dbReference type="InterPro" id="IPR036388">
    <property type="entry name" value="WH-like_DNA-bd_sf"/>
</dbReference>
<keyword evidence="6" id="KW-1185">Reference proteome</keyword>
<accession>A0A0U4C9A9</accession>
<dbReference type="STRING" id="2041.AERYTH_08070"/>
<dbReference type="Pfam" id="PF00392">
    <property type="entry name" value="GntR"/>
    <property type="match status" value="1"/>
</dbReference>
<dbReference type="AlphaFoldDB" id="A0A0U4C9A9"/>
<gene>
    <name evidence="5" type="ORF">AERYTH_08070</name>
</gene>
<dbReference type="EMBL" id="CP011502">
    <property type="protein sequence ID" value="ALX04651.1"/>
    <property type="molecule type" value="Genomic_DNA"/>
</dbReference>
<name>A0A0U4C9A9_9ACTN</name>
<dbReference type="InterPro" id="IPR008920">
    <property type="entry name" value="TF_FadR/GntR_C"/>
</dbReference>
<keyword evidence="3" id="KW-0804">Transcription</keyword>
<dbReference type="PROSITE" id="PS50949">
    <property type="entry name" value="HTH_GNTR"/>
    <property type="match status" value="1"/>
</dbReference>
<evidence type="ECO:0000259" key="4">
    <source>
        <dbReference type="PROSITE" id="PS50949"/>
    </source>
</evidence>
<evidence type="ECO:0000256" key="3">
    <source>
        <dbReference type="ARBA" id="ARBA00023163"/>
    </source>
</evidence>
<dbReference type="PANTHER" id="PTHR43537:SF44">
    <property type="entry name" value="GNTR FAMILY REGULATORY PROTEIN"/>
    <property type="match status" value="1"/>
</dbReference>
<dbReference type="Pfam" id="PF07729">
    <property type="entry name" value="FCD"/>
    <property type="match status" value="1"/>
</dbReference>
<sequence>MPTAHEEVLADLGPRIVDGLLAPGEALTLEAIRADYEVSRTVAREVVQVLASMGLVESRRRTGVTVLPEERWDHYAPSVIRWRLAGPGRGRLLHQLAQLRAAVEPTSAALSAAHATPETRRRLLRLADDLERTGAGGDLQAFLELDVTFHRLLLDGTGNPMFRALGDVVEEVLRGRTDHDLMPSEPAPEARRLHAEVARAVAAGEAEAARAAMHAICVEVVGQLRPD</sequence>
<dbReference type="PANTHER" id="PTHR43537">
    <property type="entry name" value="TRANSCRIPTIONAL REGULATOR, GNTR FAMILY"/>
    <property type="match status" value="1"/>
</dbReference>
<dbReference type="RefSeq" id="WP_067856991.1">
    <property type="nucleotide sequence ID" value="NZ_CP011502.1"/>
</dbReference>
<dbReference type="OrthoDB" id="4164516at2"/>
<evidence type="ECO:0000313" key="5">
    <source>
        <dbReference type="EMBL" id="ALX04651.1"/>
    </source>
</evidence>
<dbReference type="Gene3D" id="1.20.120.530">
    <property type="entry name" value="GntR ligand-binding domain-like"/>
    <property type="match status" value="1"/>
</dbReference>
<dbReference type="InterPro" id="IPR011711">
    <property type="entry name" value="GntR_C"/>
</dbReference>
<dbReference type="GO" id="GO:0003700">
    <property type="term" value="F:DNA-binding transcription factor activity"/>
    <property type="evidence" value="ECO:0007669"/>
    <property type="project" value="InterPro"/>
</dbReference>
<dbReference type="SUPFAM" id="SSF48008">
    <property type="entry name" value="GntR ligand-binding domain-like"/>
    <property type="match status" value="1"/>
</dbReference>
<dbReference type="GO" id="GO:0003677">
    <property type="term" value="F:DNA binding"/>
    <property type="evidence" value="ECO:0007669"/>
    <property type="project" value="UniProtKB-KW"/>
</dbReference>
<protein>
    <recommendedName>
        <fullName evidence="4">HTH gntR-type domain-containing protein</fullName>
    </recommendedName>
</protein>
<dbReference type="InterPro" id="IPR036390">
    <property type="entry name" value="WH_DNA-bd_sf"/>
</dbReference>
<dbReference type="SUPFAM" id="SSF46785">
    <property type="entry name" value="Winged helix' DNA-binding domain"/>
    <property type="match status" value="1"/>
</dbReference>
<evidence type="ECO:0000256" key="1">
    <source>
        <dbReference type="ARBA" id="ARBA00023015"/>
    </source>
</evidence>
<keyword evidence="2" id="KW-0238">DNA-binding</keyword>
<evidence type="ECO:0000256" key="2">
    <source>
        <dbReference type="ARBA" id="ARBA00023125"/>
    </source>
</evidence>
<keyword evidence="1" id="KW-0805">Transcription regulation</keyword>
<dbReference type="KEGG" id="aer:AERYTH_08070"/>
<dbReference type="PATRIC" id="fig|2041.4.peg.1693"/>
<reference evidence="5 6" key="1">
    <citation type="journal article" date="1991" name="Int. J. Syst. Bacteriol.">
        <title>Description of the erythromycin-producing bacterium Arthrobacter sp. strain NRRL B-3381 as Aeromicrobium erythreum gen. nov., sp. nov.</title>
        <authorList>
            <person name="Miller E.S."/>
            <person name="Woese C.R."/>
            <person name="Brenner S."/>
        </authorList>
    </citation>
    <scope>NUCLEOTIDE SEQUENCE [LARGE SCALE GENOMIC DNA]</scope>
    <source>
        <strain evidence="5 6">AR18</strain>
    </source>
</reference>
<dbReference type="SMART" id="SM00895">
    <property type="entry name" value="FCD"/>
    <property type="match status" value="1"/>
</dbReference>
<proteinExistence type="predicted"/>
<organism evidence="5 6">
    <name type="scientific">Aeromicrobium erythreum</name>
    <dbReference type="NCBI Taxonomy" id="2041"/>
    <lineage>
        <taxon>Bacteria</taxon>
        <taxon>Bacillati</taxon>
        <taxon>Actinomycetota</taxon>
        <taxon>Actinomycetes</taxon>
        <taxon>Propionibacteriales</taxon>
        <taxon>Nocardioidaceae</taxon>
        <taxon>Aeromicrobium</taxon>
    </lineage>
</organism>
<dbReference type="SMART" id="SM00345">
    <property type="entry name" value="HTH_GNTR"/>
    <property type="match status" value="1"/>
</dbReference>
<dbReference type="Gene3D" id="1.10.10.10">
    <property type="entry name" value="Winged helix-like DNA-binding domain superfamily/Winged helix DNA-binding domain"/>
    <property type="match status" value="1"/>
</dbReference>
<evidence type="ECO:0000313" key="6">
    <source>
        <dbReference type="Proteomes" id="UP000067689"/>
    </source>
</evidence>
<feature type="domain" description="HTH gntR-type" evidence="4">
    <location>
        <begin position="2"/>
        <end position="69"/>
    </location>
</feature>
<dbReference type="InterPro" id="IPR000524">
    <property type="entry name" value="Tscrpt_reg_HTH_GntR"/>
</dbReference>